<reference evidence="2 3" key="1">
    <citation type="journal article" date="2019" name="Mol. Ecol. Resour.">
        <title>Chromosome-level genome assembly of Triplophysa tibetana, a fish adapted to the harsh high-altitude environment of the Tibetan Plateau.</title>
        <authorList>
            <person name="Yang X."/>
            <person name="Liu H."/>
            <person name="Ma Z."/>
            <person name="Zou Y."/>
            <person name="Zou M."/>
            <person name="Mao Y."/>
            <person name="Li X."/>
            <person name="Wang H."/>
            <person name="Chen T."/>
            <person name="Wang W."/>
            <person name="Yang R."/>
        </authorList>
    </citation>
    <scope>NUCLEOTIDE SEQUENCE [LARGE SCALE GENOMIC DNA]</scope>
    <source>
        <strain evidence="2">TTIB1903HZAU</strain>
        <tissue evidence="2">Muscle</tissue>
    </source>
</reference>
<protein>
    <submittedName>
        <fullName evidence="2">Uncharacterized protein</fullName>
    </submittedName>
</protein>
<accession>A0A5A9N133</accession>
<sequence>MVKERPNSVSTLLGQDKYEKYVRKRQNSTTFPKGITALPQGTDLSDSQIIQDAGDPPGGLTAESAGAREEKEEGEKHAVMFTAPPRTGGKKTGSHFTTQTAYPNPHHAVNVAAEQDLLTTQLALDWNTANGNLQNSPEP</sequence>
<evidence type="ECO:0000313" key="2">
    <source>
        <dbReference type="EMBL" id="KAA0702908.1"/>
    </source>
</evidence>
<gene>
    <name evidence="2" type="ORF">E1301_Tti013329</name>
</gene>
<organism evidence="2 3">
    <name type="scientific">Triplophysa tibetana</name>
    <dbReference type="NCBI Taxonomy" id="1572043"/>
    <lineage>
        <taxon>Eukaryota</taxon>
        <taxon>Metazoa</taxon>
        <taxon>Chordata</taxon>
        <taxon>Craniata</taxon>
        <taxon>Vertebrata</taxon>
        <taxon>Euteleostomi</taxon>
        <taxon>Actinopterygii</taxon>
        <taxon>Neopterygii</taxon>
        <taxon>Teleostei</taxon>
        <taxon>Ostariophysi</taxon>
        <taxon>Cypriniformes</taxon>
        <taxon>Nemacheilidae</taxon>
        <taxon>Triplophysa</taxon>
    </lineage>
</organism>
<dbReference type="EMBL" id="SOYY01000024">
    <property type="protein sequence ID" value="KAA0702908.1"/>
    <property type="molecule type" value="Genomic_DNA"/>
</dbReference>
<feature type="compositionally biased region" description="Basic and acidic residues" evidence="1">
    <location>
        <begin position="66"/>
        <end position="78"/>
    </location>
</feature>
<keyword evidence="3" id="KW-1185">Reference proteome</keyword>
<dbReference type="AlphaFoldDB" id="A0A5A9N133"/>
<dbReference type="Proteomes" id="UP000324632">
    <property type="component" value="Chromosome 24"/>
</dbReference>
<feature type="region of interest" description="Disordered" evidence="1">
    <location>
        <begin position="31"/>
        <end position="102"/>
    </location>
</feature>
<evidence type="ECO:0000313" key="3">
    <source>
        <dbReference type="Proteomes" id="UP000324632"/>
    </source>
</evidence>
<proteinExistence type="predicted"/>
<comment type="caution">
    <text evidence="2">The sequence shown here is derived from an EMBL/GenBank/DDBJ whole genome shotgun (WGS) entry which is preliminary data.</text>
</comment>
<evidence type="ECO:0000256" key="1">
    <source>
        <dbReference type="SAM" id="MobiDB-lite"/>
    </source>
</evidence>
<name>A0A5A9N133_9TELE</name>